<reference evidence="2 3" key="1">
    <citation type="submission" date="2016-03" db="EMBL/GenBank/DDBJ databases">
        <authorList>
            <person name="Ploux O."/>
        </authorList>
    </citation>
    <scope>NUCLEOTIDE SEQUENCE [LARGE SCALE GENOMIC DNA]</scope>
    <source>
        <strain evidence="2 3">URUG2</strain>
    </source>
</reference>
<feature type="signal peptide" evidence="1">
    <location>
        <begin position="1"/>
        <end position="21"/>
    </location>
</feature>
<keyword evidence="3" id="KW-1185">Reference proteome</keyword>
<dbReference type="Proteomes" id="UP000225277">
    <property type="component" value="Unassembled WGS sequence"/>
</dbReference>
<dbReference type="EMBL" id="FJUY01000016">
    <property type="protein sequence ID" value="CZT23461.1"/>
    <property type="molecule type" value="Genomic_DNA"/>
</dbReference>
<feature type="chain" id="PRO_5013575318" evidence="1">
    <location>
        <begin position="22"/>
        <end position="138"/>
    </location>
</feature>
<protein>
    <submittedName>
        <fullName evidence="2">Uncharacterized protein</fullName>
    </submittedName>
</protein>
<dbReference type="RefSeq" id="XP_023630185.1">
    <property type="nucleotide sequence ID" value="XM_023774417.1"/>
</dbReference>
<evidence type="ECO:0000313" key="2">
    <source>
        <dbReference type="EMBL" id="CZT23461.1"/>
    </source>
</evidence>
<sequence length="138" mass="14824">MQFNAAVIASLWMALAATASARECKFAASVTQSQRNGCARCPPATNFQGTASLRIDGVRVWEEIGGTDQYGALSNGDGYAWEVDGVSFHVRALGIPALASEPKCTLTRLNVDYPGVGRKESGGATLRDALYCDWEWEC</sequence>
<evidence type="ECO:0000256" key="1">
    <source>
        <dbReference type="SAM" id="SignalP"/>
    </source>
</evidence>
<dbReference type="AlphaFoldDB" id="A0A2D3VH02"/>
<evidence type="ECO:0000313" key="3">
    <source>
        <dbReference type="Proteomes" id="UP000225277"/>
    </source>
</evidence>
<accession>A0A2D3VH02</accession>
<gene>
    <name evidence="2" type="ORF">RCC_09175</name>
</gene>
<proteinExistence type="predicted"/>
<dbReference type="GeneID" id="35604247"/>
<organism evidence="2 3">
    <name type="scientific">Ramularia collo-cygni</name>
    <dbReference type="NCBI Taxonomy" id="112498"/>
    <lineage>
        <taxon>Eukaryota</taxon>
        <taxon>Fungi</taxon>
        <taxon>Dikarya</taxon>
        <taxon>Ascomycota</taxon>
        <taxon>Pezizomycotina</taxon>
        <taxon>Dothideomycetes</taxon>
        <taxon>Dothideomycetidae</taxon>
        <taxon>Mycosphaerellales</taxon>
        <taxon>Mycosphaerellaceae</taxon>
        <taxon>Ramularia</taxon>
    </lineage>
</organism>
<name>A0A2D3VH02_9PEZI</name>
<keyword evidence="1" id="KW-0732">Signal</keyword>